<sequence length="151" mass="17155">MFAFIIGTSIWSCTKKSEEPVPISDIENLVSDKIWQTTKVNNANATWLSYIQFKKDSTIIWYVKGHDSITNATCFKMYKYNLQWLSKTSCKLEVLKDKFQTYEFSSLSTANVTLYIKELNGSTTKVEFKEATNVNPDTFAICSTNSGTPTP</sequence>
<dbReference type="AlphaFoldDB" id="A0A521DCC5"/>
<dbReference type="EMBL" id="FXSZ01000006">
    <property type="protein sequence ID" value="SMO68570.1"/>
    <property type="molecule type" value="Genomic_DNA"/>
</dbReference>
<protein>
    <submittedName>
        <fullName evidence="1">Uncharacterized protein</fullName>
    </submittedName>
</protein>
<dbReference type="Proteomes" id="UP000315971">
    <property type="component" value="Unassembled WGS sequence"/>
</dbReference>
<name>A0A521DCC5_9SPHI</name>
<keyword evidence="2" id="KW-1185">Reference proteome</keyword>
<evidence type="ECO:0000313" key="1">
    <source>
        <dbReference type="EMBL" id="SMO68570.1"/>
    </source>
</evidence>
<accession>A0A521DCC5</accession>
<organism evidence="1 2">
    <name type="scientific">Solitalea koreensis</name>
    <dbReference type="NCBI Taxonomy" id="543615"/>
    <lineage>
        <taxon>Bacteria</taxon>
        <taxon>Pseudomonadati</taxon>
        <taxon>Bacteroidota</taxon>
        <taxon>Sphingobacteriia</taxon>
        <taxon>Sphingobacteriales</taxon>
        <taxon>Sphingobacteriaceae</taxon>
        <taxon>Solitalea</taxon>
    </lineage>
</organism>
<reference evidence="1 2" key="1">
    <citation type="submission" date="2017-05" db="EMBL/GenBank/DDBJ databases">
        <authorList>
            <person name="Varghese N."/>
            <person name="Submissions S."/>
        </authorList>
    </citation>
    <scope>NUCLEOTIDE SEQUENCE [LARGE SCALE GENOMIC DNA]</scope>
    <source>
        <strain evidence="1 2">DSM 21342</strain>
    </source>
</reference>
<proteinExistence type="predicted"/>
<gene>
    <name evidence="1" type="ORF">SAMN06265350_106134</name>
</gene>
<evidence type="ECO:0000313" key="2">
    <source>
        <dbReference type="Proteomes" id="UP000315971"/>
    </source>
</evidence>